<organism evidence="1 2">
    <name type="scientific">Ruminococcus bicirculans</name>
    <name type="common">ex Wegman et al. 2014</name>
    <dbReference type="NCBI Taxonomy" id="1160721"/>
    <lineage>
        <taxon>Bacteria</taxon>
        <taxon>Bacillati</taxon>
        <taxon>Bacillota</taxon>
        <taxon>Clostridia</taxon>
        <taxon>Eubacteriales</taxon>
        <taxon>Oscillospiraceae</taxon>
        <taxon>Ruminococcus</taxon>
    </lineage>
</organism>
<name>A0ABM9QJK3_9FIRM</name>
<evidence type="ECO:0008006" key="3">
    <source>
        <dbReference type="Google" id="ProtNLM"/>
    </source>
</evidence>
<evidence type="ECO:0000313" key="1">
    <source>
        <dbReference type="EMBL" id="CCO06169.1"/>
    </source>
</evidence>
<protein>
    <recommendedName>
        <fullName evidence="3">C2H2-type domain-containing protein</fullName>
    </recommendedName>
</protein>
<gene>
    <name evidence="1" type="ORF">RBI_II00412</name>
</gene>
<reference evidence="1 2" key="1">
    <citation type="journal article" date="2014" name="Int. J. Syst. Evol. Microbiol.">
        <title>Complete genome of a new Firmicutes species belonging to the dominant human colonic microbiota ('Ruminococcus bicirculans') reveals two chromosomes and a selective capacity to utilize plant glucans.</title>
        <authorList>
            <consortium name="NISC Comparative Sequencing Program"/>
            <person name="Wegmann U."/>
            <person name="Louis P."/>
            <person name="Goesmann A."/>
            <person name="Henrissat B."/>
            <person name="Duncan S.H."/>
            <person name="Flint H.J."/>
        </authorList>
    </citation>
    <scope>NUCLEOTIDE SEQUENCE [LARGE SCALE GENOMIC DNA]</scope>
    <source>
        <strain evidence="1 2">80/3</strain>
    </source>
</reference>
<dbReference type="RefSeq" id="WP_041337433.1">
    <property type="nucleotide sequence ID" value="NZ_DAWEQM010000050.1"/>
</dbReference>
<proteinExistence type="predicted"/>
<dbReference type="Proteomes" id="UP000027600">
    <property type="component" value="Chromosome II"/>
</dbReference>
<evidence type="ECO:0000313" key="2">
    <source>
        <dbReference type="Proteomes" id="UP000027600"/>
    </source>
</evidence>
<sequence>MLIYEILEKCINRYEKPECEQCEDCSYGEYCPHDCEKCLDYLHNPKHAPQNAPERKYDCVHMADFYTCKYSCRYTSELMYAIQRCSGIQNVDELKVLSFGCGPCTDLFALDALKEKKLISFNSIKYRGVDYSKDVWANIHQDINKLKKDNIDIHFYYKDACILIDEIANGKWVPNLIVFQYVFSDIQKHTTANDIKHSIDTFAEYYNAKVLQNTYVILNDINLGCGYGGGRDHFDTLLSKLNNSQYSKTHFCNDNATSEYYPRGYTYGEELPDNQNLFNLTNLKKFSPFNTCASAQMIIKKVNK</sequence>
<keyword evidence="2" id="KW-1185">Reference proteome</keyword>
<accession>A0ABM9QJK3</accession>
<dbReference type="EMBL" id="HF545617">
    <property type="protein sequence ID" value="CCO06169.1"/>
    <property type="molecule type" value="Genomic_DNA"/>
</dbReference>